<organism evidence="1 2">
    <name type="scientific">Racocetra persica</name>
    <dbReference type="NCBI Taxonomy" id="160502"/>
    <lineage>
        <taxon>Eukaryota</taxon>
        <taxon>Fungi</taxon>
        <taxon>Fungi incertae sedis</taxon>
        <taxon>Mucoromycota</taxon>
        <taxon>Glomeromycotina</taxon>
        <taxon>Glomeromycetes</taxon>
        <taxon>Diversisporales</taxon>
        <taxon>Gigasporaceae</taxon>
        <taxon>Racocetra</taxon>
    </lineage>
</organism>
<dbReference type="EMBL" id="CAJVQC010116245">
    <property type="protein sequence ID" value="CAG8836970.1"/>
    <property type="molecule type" value="Genomic_DNA"/>
</dbReference>
<feature type="non-terminal residue" evidence="1">
    <location>
        <position position="252"/>
    </location>
</feature>
<accession>A0ACA9SFZ6</accession>
<dbReference type="Proteomes" id="UP000789920">
    <property type="component" value="Unassembled WGS sequence"/>
</dbReference>
<comment type="caution">
    <text evidence="1">The sequence shown here is derived from an EMBL/GenBank/DDBJ whole genome shotgun (WGS) entry which is preliminary data.</text>
</comment>
<reference evidence="1" key="1">
    <citation type="submission" date="2021-06" db="EMBL/GenBank/DDBJ databases">
        <authorList>
            <person name="Kallberg Y."/>
            <person name="Tangrot J."/>
            <person name="Rosling A."/>
        </authorList>
    </citation>
    <scope>NUCLEOTIDE SEQUENCE</scope>
    <source>
        <strain evidence="1">MA461A</strain>
    </source>
</reference>
<proteinExistence type="predicted"/>
<gene>
    <name evidence="1" type="ORF">RPERSI_LOCUS30119</name>
</gene>
<evidence type="ECO:0000313" key="2">
    <source>
        <dbReference type="Proteomes" id="UP000789920"/>
    </source>
</evidence>
<name>A0ACA9SFZ6_9GLOM</name>
<keyword evidence="2" id="KW-1185">Reference proteome</keyword>
<protein>
    <submittedName>
        <fullName evidence="1">28964_t:CDS:1</fullName>
    </submittedName>
</protein>
<evidence type="ECO:0000313" key="1">
    <source>
        <dbReference type="EMBL" id="CAG8836970.1"/>
    </source>
</evidence>
<sequence>MTSHAVLIVVITEVKSSQLCSHGFAKYKPSNEMSYTIRWKYFFPINEQPQIITTGNIVCFSEKFVVENSEQCLTIASANILDAGYSNHEFSITNIPSCIPHCMLSAFVTHTSQKVNDFIYFGMECLEYNAITSTSNVKMKITVLYPFHSIRFQKYLGPSGSNIKLDNVYLIFGFIKFSTSGNLMIEATDIDYIRKNVNSNIFESSFSLPSTRSIIDIIADNIESATTSTQKQDHSSIKSNTIAAHKSSETPI</sequence>